<organism evidence="1 2">
    <name type="scientific">Chryseobacterium defluvii</name>
    <dbReference type="NCBI Taxonomy" id="160396"/>
    <lineage>
        <taxon>Bacteria</taxon>
        <taxon>Pseudomonadati</taxon>
        <taxon>Bacteroidota</taxon>
        <taxon>Flavobacteriia</taxon>
        <taxon>Flavobacteriales</taxon>
        <taxon>Weeksellaceae</taxon>
        <taxon>Chryseobacterium group</taxon>
        <taxon>Chryseobacterium</taxon>
    </lineage>
</organism>
<proteinExistence type="predicted"/>
<dbReference type="EMBL" id="JACHLE010000001">
    <property type="protein sequence ID" value="MBB4805547.1"/>
    <property type="molecule type" value="Genomic_DNA"/>
</dbReference>
<comment type="caution">
    <text evidence="1">The sequence shown here is derived from an EMBL/GenBank/DDBJ whole genome shotgun (WGS) entry which is preliminary data.</text>
</comment>
<protein>
    <submittedName>
        <fullName evidence="1">Uncharacterized protein</fullName>
    </submittedName>
</protein>
<sequence>MDEKNKNSVWLLQKRVIRYGNQTIRYNSYLITGVYSVNTVIIPVFNN</sequence>
<evidence type="ECO:0000313" key="1">
    <source>
        <dbReference type="EMBL" id="MBB4805547.1"/>
    </source>
</evidence>
<gene>
    <name evidence="1" type="ORF">HNP38_000819</name>
</gene>
<name>A0A840KC15_9FLAO</name>
<accession>A0A840KC15</accession>
<keyword evidence="2" id="KW-1185">Reference proteome</keyword>
<dbReference type="AlphaFoldDB" id="A0A840KC15"/>
<evidence type="ECO:0000313" key="2">
    <source>
        <dbReference type="Proteomes" id="UP000592180"/>
    </source>
</evidence>
<reference evidence="1 2" key="1">
    <citation type="submission" date="2020-08" db="EMBL/GenBank/DDBJ databases">
        <title>Functional genomics of gut bacteria from endangered species of beetles.</title>
        <authorList>
            <person name="Carlos-Shanley C."/>
        </authorList>
    </citation>
    <scope>NUCLEOTIDE SEQUENCE [LARGE SCALE GENOMIC DNA]</scope>
    <source>
        <strain evidence="1 2">S00151</strain>
    </source>
</reference>
<dbReference type="Proteomes" id="UP000592180">
    <property type="component" value="Unassembled WGS sequence"/>
</dbReference>